<dbReference type="InterPro" id="IPR027417">
    <property type="entry name" value="P-loop_NTPase"/>
</dbReference>
<gene>
    <name evidence="1" type="ORF">S06H3_52310</name>
</gene>
<dbReference type="Gene3D" id="3.40.50.300">
    <property type="entry name" value="P-loop containing nucleotide triphosphate hydrolases"/>
    <property type="match status" value="1"/>
</dbReference>
<comment type="caution">
    <text evidence="1">The sequence shown here is derived from an EMBL/GenBank/DDBJ whole genome shotgun (WGS) entry which is preliminary data.</text>
</comment>
<dbReference type="SUPFAM" id="SSF52540">
    <property type="entry name" value="P-loop containing nucleoside triphosphate hydrolases"/>
    <property type="match status" value="1"/>
</dbReference>
<dbReference type="AlphaFoldDB" id="X1PWS9"/>
<sequence>MLIELRNVSKVYQMGEVQVRALDDVTFGIEEGELTAIMGPSGSGK</sequence>
<feature type="non-terminal residue" evidence="1">
    <location>
        <position position="45"/>
    </location>
</feature>
<evidence type="ECO:0000313" key="1">
    <source>
        <dbReference type="EMBL" id="GAI43320.1"/>
    </source>
</evidence>
<reference evidence="1" key="1">
    <citation type="journal article" date="2014" name="Front. Microbiol.">
        <title>High frequency of phylogenetically diverse reductive dehalogenase-homologous genes in deep subseafloor sedimentary metagenomes.</title>
        <authorList>
            <person name="Kawai M."/>
            <person name="Futagami T."/>
            <person name="Toyoda A."/>
            <person name="Takaki Y."/>
            <person name="Nishi S."/>
            <person name="Hori S."/>
            <person name="Arai W."/>
            <person name="Tsubouchi T."/>
            <person name="Morono Y."/>
            <person name="Uchiyama I."/>
            <person name="Ito T."/>
            <person name="Fujiyama A."/>
            <person name="Inagaki F."/>
            <person name="Takami H."/>
        </authorList>
    </citation>
    <scope>NUCLEOTIDE SEQUENCE</scope>
    <source>
        <strain evidence="1">Expedition CK06-06</strain>
    </source>
</reference>
<protein>
    <recommendedName>
        <fullName evidence="2">ABC transporter domain-containing protein</fullName>
    </recommendedName>
</protein>
<dbReference type="EMBL" id="BARV01033260">
    <property type="protein sequence ID" value="GAI43320.1"/>
    <property type="molecule type" value="Genomic_DNA"/>
</dbReference>
<organism evidence="1">
    <name type="scientific">marine sediment metagenome</name>
    <dbReference type="NCBI Taxonomy" id="412755"/>
    <lineage>
        <taxon>unclassified sequences</taxon>
        <taxon>metagenomes</taxon>
        <taxon>ecological metagenomes</taxon>
    </lineage>
</organism>
<name>X1PWS9_9ZZZZ</name>
<evidence type="ECO:0008006" key="2">
    <source>
        <dbReference type="Google" id="ProtNLM"/>
    </source>
</evidence>
<proteinExistence type="predicted"/>
<accession>X1PWS9</accession>